<comment type="pathway">
    <text evidence="2">Porphyrin-containing compound metabolism.</text>
</comment>
<feature type="domain" description="Siroheme decarboxylase NirL-like HTH" evidence="7">
    <location>
        <begin position="9"/>
        <end position="53"/>
    </location>
</feature>
<dbReference type="PANTHER" id="PTHR43413">
    <property type="entry name" value="TRANSCRIPTIONAL REGULATOR, ASNC FAMILY"/>
    <property type="match status" value="1"/>
</dbReference>
<sequence length="323" mass="34466">MDRIDPTDLALLDRFQRDFPLEARPFARIGTVLGLDEAEVIGRLARMQAAGRISRVGGTVRPNTAGASTLAALAVPEARIDEVAAIVGAEPGVNHSYLREADWNLWFVATAPDGAALSAMLARIEAATGLRLLDLRLVRPFNIDLGFPLAGGPVAMPGGRQVETAALRPEDRPLLHALSAGLELVPQPYAALALKLGREEGEVTARIGDLLAAGILTRLGVIVRHRALGYTANAMVVWDVAQTEAAGRALAALPGVTLAYERVAVPGVWPYRLYCMIHARSRSEALAVLETARALPELAGADHRVLFSTRCFKQSGARLQEAA</sequence>
<evidence type="ECO:0000256" key="5">
    <source>
        <dbReference type="ARBA" id="ARBA00048470"/>
    </source>
</evidence>
<dbReference type="InterPro" id="IPR036388">
    <property type="entry name" value="WH-like_DNA-bd_sf"/>
</dbReference>
<comment type="catalytic activity">
    <reaction evidence="5">
        <text>siroheme + 2 H(+) = 12,18-didecarboxysiroheme + 2 CO2</text>
        <dbReference type="Rhea" id="RHEA:19093"/>
        <dbReference type="ChEBI" id="CHEBI:15378"/>
        <dbReference type="ChEBI" id="CHEBI:16526"/>
        <dbReference type="ChEBI" id="CHEBI:60052"/>
        <dbReference type="ChEBI" id="CHEBI:140497"/>
        <dbReference type="EC" id="4.1.1.111"/>
    </reaction>
</comment>
<comment type="similarity">
    <text evidence="3">Belongs to the Ahb/Nir family.</text>
</comment>
<evidence type="ECO:0000259" key="6">
    <source>
        <dbReference type="Pfam" id="PF17805"/>
    </source>
</evidence>
<gene>
    <name evidence="8" type="ORF">ACFOD6_12365</name>
</gene>
<feature type="domain" description="Siroheme decarboxylase NirL-like HTH" evidence="7">
    <location>
        <begin position="171"/>
        <end position="216"/>
    </location>
</feature>
<dbReference type="Gene3D" id="1.10.10.10">
    <property type="entry name" value="Winged helix-like DNA-binding domain superfamily/Winged helix DNA-binding domain"/>
    <property type="match status" value="1"/>
</dbReference>
<dbReference type="RefSeq" id="WP_197645977.1">
    <property type="nucleotide sequence ID" value="NZ_JAEACP010000016.1"/>
</dbReference>
<evidence type="ECO:0000313" key="8">
    <source>
        <dbReference type="EMBL" id="MFC3086840.1"/>
    </source>
</evidence>
<dbReference type="InterPro" id="IPR053953">
    <property type="entry name" value="NirdL-like_HTH"/>
</dbReference>
<dbReference type="InterPro" id="IPR040523">
    <property type="entry name" value="AsnC_trans_reg2"/>
</dbReference>
<dbReference type="Proteomes" id="UP001595445">
    <property type="component" value="Unassembled WGS sequence"/>
</dbReference>
<evidence type="ECO:0000259" key="7">
    <source>
        <dbReference type="Pfam" id="PF22451"/>
    </source>
</evidence>
<comment type="caution">
    <text evidence="8">The sequence shown here is derived from an EMBL/GenBank/DDBJ whole genome shotgun (WGS) entry which is preliminary data.</text>
</comment>
<feature type="domain" description="Siroheme decarboxylase AsnC-like ligand binding" evidence="6">
    <location>
        <begin position="67"/>
        <end position="132"/>
    </location>
</feature>
<organism evidence="8 9">
    <name type="scientific">Tabrizicola soli</name>
    <dbReference type="NCBI Taxonomy" id="2185115"/>
    <lineage>
        <taxon>Bacteria</taxon>
        <taxon>Pseudomonadati</taxon>
        <taxon>Pseudomonadota</taxon>
        <taxon>Alphaproteobacteria</taxon>
        <taxon>Rhodobacterales</taxon>
        <taxon>Paracoccaceae</taxon>
        <taxon>Tabrizicola</taxon>
    </lineage>
</organism>
<evidence type="ECO:0000256" key="4">
    <source>
        <dbReference type="ARBA" id="ARBA00023471"/>
    </source>
</evidence>
<dbReference type="Pfam" id="PF22451">
    <property type="entry name" value="NirdL-like_HTH"/>
    <property type="match status" value="2"/>
</dbReference>
<proteinExistence type="inferred from homology"/>
<evidence type="ECO:0000256" key="2">
    <source>
        <dbReference type="ARBA" id="ARBA00023444"/>
    </source>
</evidence>
<keyword evidence="9" id="KW-1185">Reference proteome</keyword>
<dbReference type="EC" id="4.1.1.111" evidence="4"/>
<name>A0ABV7DVU1_9RHOB</name>
<accession>A0ABV7DVU1</accession>
<keyword evidence="1" id="KW-0456">Lyase</keyword>
<dbReference type="InterPro" id="IPR050684">
    <property type="entry name" value="HTH-Siroheme_Decarb"/>
</dbReference>
<dbReference type="PANTHER" id="PTHR43413:SF1">
    <property type="entry name" value="SIROHEME DECARBOXYLASE NIRL SUBUNIT"/>
    <property type="match status" value="1"/>
</dbReference>
<dbReference type="Gene3D" id="3.30.70.3460">
    <property type="match status" value="2"/>
</dbReference>
<evidence type="ECO:0000313" key="9">
    <source>
        <dbReference type="Proteomes" id="UP001595445"/>
    </source>
</evidence>
<dbReference type="Pfam" id="PF17805">
    <property type="entry name" value="AsnC_trans_reg2"/>
    <property type="match status" value="2"/>
</dbReference>
<evidence type="ECO:0000256" key="3">
    <source>
        <dbReference type="ARBA" id="ARBA00023457"/>
    </source>
</evidence>
<evidence type="ECO:0000256" key="1">
    <source>
        <dbReference type="ARBA" id="ARBA00023239"/>
    </source>
</evidence>
<protein>
    <recommendedName>
        <fullName evidence="4">siroheme decarboxylase</fullName>
        <ecNumber evidence="4">4.1.1.111</ecNumber>
    </recommendedName>
</protein>
<reference evidence="9" key="1">
    <citation type="journal article" date="2019" name="Int. J. Syst. Evol. Microbiol.">
        <title>The Global Catalogue of Microorganisms (GCM) 10K type strain sequencing project: providing services to taxonomists for standard genome sequencing and annotation.</title>
        <authorList>
            <consortium name="The Broad Institute Genomics Platform"/>
            <consortium name="The Broad Institute Genome Sequencing Center for Infectious Disease"/>
            <person name="Wu L."/>
            <person name="Ma J."/>
        </authorList>
    </citation>
    <scope>NUCLEOTIDE SEQUENCE [LARGE SCALE GENOMIC DNA]</scope>
    <source>
        <strain evidence="9">KCTC 62102</strain>
    </source>
</reference>
<feature type="domain" description="Siroheme decarboxylase AsnC-like ligand binding" evidence="6">
    <location>
        <begin position="228"/>
        <end position="313"/>
    </location>
</feature>
<dbReference type="EMBL" id="JBHRSM010000022">
    <property type="protein sequence ID" value="MFC3086840.1"/>
    <property type="molecule type" value="Genomic_DNA"/>
</dbReference>